<evidence type="ECO:0000259" key="9">
    <source>
        <dbReference type="PROSITE" id="PS50166"/>
    </source>
</evidence>
<dbReference type="Proteomes" id="UP000011087">
    <property type="component" value="Unassembled WGS sequence"/>
</dbReference>
<dbReference type="Pfam" id="PF25780">
    <property type="entry name" value="TPR_IPO5"/>
    <property type="match status" value="1"/>
</dbReference>
<evidence type="ECO:0000313" key="11">
    <source>
        <dbReference type="EnsemblProtists" id="EKX36526"/>
    </source>
</evidence>
<evidence type="ECO:0000256" key="2">
    <source>
        <dbReference type="ARBA" id="ARBA00004496"/>
    </source>
</evidence>
<organism evidence="10">
    <name type="scientific">Guillardia theta (strain CCMP2712)</name>
    <name type="common">Cryptophyte</name>
    <dbReference type="NCBI Taxonomy" id="905079"/>
    <lineage>
        <taxon>Eukaryota</taxon>
        <taxon>Cryptophyceae</taxon>
        <taxon>Pyrenomonadales</taxon>
        <taxon>Geminigeraceae</taxon>
        <taxon>Guillardia</taxon>
    </lineage>
</organism>
<name>L1IJW0_GUITC</name>
<dbReference type="Pfam" id="PF18808">
    <property type="entry name" value="Importin_rep_4"/>
    <property type="match status" value="1"/>
</dbReference>
<evidence type="ECO:0000256" key="1">
    <source>
        <dbReference type="ARBA" id="ARBA00004123"/>
    </source>
</evidence>
<evidence type="ECO:0000256" key="7">
    <source>
        <dbReference type="ARBA" id="ARBA00023242"/>
    </source>
</evidence>
<dbReference type="HOGENOM" id="CLU_003794_0_1_1"/>
<keyword evidence="5" id="KW-0677">Repeat</keyword>
<keyword evidence="8" id="KW-0732">Signal</keyword>
<evidence type="ECO:0000313" key="12">
    <source>
        <dbReference type="Proteomes" id="UP000011087"/>
    </source>
</evidence>
<evidence type="ECO:0000256" key="3">
    <source>
        <dbReference type="ARBA" id="ARBA00022448"/>
    </source>
</evidence>
<feature type="domain" description="Importin N-terminal" evidence="9">
    <location>
        <begin position="90"/>
        <end position="158"/>
    </location>
</feature>
<dbReference type="InterPro" id="IPR001494">
    <property type="entry name" value="Importin-beta_N"/>
</dbReference>
<reference evidence="10 12" key="1">
    <citation type="journal article" date="2012" name="Nature">
        <title>Algal genomes reveal evolutionary mosaicism and the fate of nucleomorphs.</title>
        <authorList>
            <consortium name="DOE Joint Genome Institute"/>
            <person name="Curtis B.A."/>
            <person name="Tanifuji G."/>
            <person name="Burki F."/>
            <person name="Gruber A."/>
            <person name="Irimia M."/>
            <person name="Maruyama S."/>
            <person name="Arias M.C."/>
            <person name="Ball S.G."/>
            <person name="Gile G.H."/>
            <person name="Hirakawa Y."/>
            <person name="Hopkins J.F."/>
            <person name="Kuo A."/>
            <person name="Rensing S.A."/>
            <person name="Schmutz J."/>
            <person name="Symeonidi A."/>
            <person name="Elias M."/>
            <person name="Eveleigh R.J."/>
            <person name="Herman E.K."/>
            <person name="Klute M.J."/>
            <person name="Nakayama T."/>
            <person name="Obornik M."/>
            <person name="Reyes-Prieto A."/>
            <person name="Armbrust E.V."/>
            <person name="Aves S.J."/>
            <person name="Beiko R.G."/>
            <person name="Coutinho P."/>
            <person name="Dacks J.B."/>
            <person name="Durnford D.G."/>
            <person name="Fast N.M."/>
            <person name="Green B.R."/>
            <person name="Grisdale C.J."/>
            <person name="Hempel F."/>
            <person name="Henrissat B."/>
            <person name="Hoppner M.P."/>
            <person name="Ishida K."/>
            <person name="Kim E."/>
            <person name="Koreny L."/>
            <person name="Kroth P.G."/>
            <person name="Liu Y."/>
            <person name="Malik S.B."/>
            <person name="Maier U.G."/>
            <person name="McRose D."/>
            <person name="Mock T."/>
            <person name="Neilson J.A."/>
            <person name="Onodera N.T."/>
            <person name="Poole A.M."/>
            <person name="Pritham E.J."/>
            <person name="Richards T.A."/>
            <person name="Rocap G."/>
            <person name="Roy S.W."/>
            <person name="Sarai C."/>
            <person name="Schaack S."/>
            <person name="Shirato S."/>
            <person name="Slamovits C.H."/>
            <person name="Spencer D.F."/>
            <person name="Suzuki S."/>
            <person name="Worden A.Z."/>
            <person name="Zauner S."/>
            <person name="Barry K."/>
            <person name="Bell C."/>
            <person name="Bharti A.K."/>
            <person name="Crow J.A."/>
            <person name="Grimwood J."/>
            <person name="Kramer R."/>
            <person name="Lindquist E."/>
            <person name="Lucas S."/>
            <person name="Salamov A."/>
            <person name="McFadden G.I."/>
            <person name="Lane C.E."/>
            <person name="Keeling P.J."/>
            <person name="Gray M.W."/>
            <person name="Grigoriev I.V."/>
            <person name="Archibald J.M."/>
        </authorList>
    </citation>
    <scope>NUCLEOTIDE SEQUENCE</scope>
    <source>
        <strain evidence="10 12">CCMP2712</strain>
    </source>
</reference>
<protein>
    <recommendedName>
        <fullName evidence="9">Importin N-terminal domain-containing protein</fullName>
    </recommendedName>
</protein>
<dbReference type="OMA" id="INCTSHI"/>
<dbReference type="EMBL" id="JH993072">
    <property type="protein sequence ID" value="EKX36526.1"/>
    <property type="molecule type" value="Genomic_DNA"/>
</dbReference>
<dbReference type="GeneID" id="17293248"/>
<comment type="subcellular location">
    <subcellularLocation>
        <location evidence="2">Cytoplasm</location>
    </subcellularLocation>
    <subcellularLocation>
        <location evidence="1">Nucleus</location>
    </subcellularLocation>
</comment>
<sequence length="1130" mass="124024">MFHPGNVVKSGAPSPPPLASSMLFAFLFVASAALSSLPHSVSLPDEQFLAIFRHVRHVMTRTISGAVEMADLSQLFPRLLSCDNATRQQAEQEFSQLRDHDLNFIPSLFRMGKTMADPQMRKMSIVLFRRSVTSERWSKLDVNTRGQIKSELLESLTVESEMSVARNISDAISRVASIASSAVPATCPFERVDADGMSEGWSEILPFVYNCCNDVKETTKSLGLNLLKSLSDDIGEDIVLPAVQPLLPVLEAALSPQNSLDVRCICLSTVSSIAPHLCDARGKQMQAKLQSLLPKMISVLQDAFQSGSRDKSRTCLSALIDLTAQDPGFVKPSIEQLLASAHAVTGNAEVDDDLRSLAMELIVTYVENKPALARKIPQLTENCLPVMMSMVEAIEEEADWYKNVGDEEDKDEVEELVRYGEESMERFFLAMGGNRISSTVVSIILNKLNSDKWQHQYSALRALALLLSCAEKSLASNIPHVLETINKFMAGGMQMVTWAALGALAALCTCFAPTVQEEYHHVVLPSLQRLMSSSHERIRSRAAKCLVDFTAECEEEHEEILLKYSDELIASLLSILGSGSIPQQKCAITAVSSLASALNENFVRYYNHLMPGLLSILSSSDHSVGEDYRDLCGRAMESISCIADAVGTEHFSKDAPAVMNLLMSFHERNQTGDAQMSYFLQACCRISRSMGQSFLQYLPHLLPQVYGYAGLDPKLDMQEADQEEGEMDGEATIVSIKGMGKMRVSINIKELEDKALGFNVLAALAESLKENFLPELKRASEILIPGLTYKLSTSVRRAAVDSMPKLLVCARAGMEKGMMSEGDLVLLMGQMWPFLLQACLVETEVDEQENILTNIAECLDACMASSLDDQQLARLCETIKMIVDDIVASPSQEEEEEEEEEDTMMMTMVEVISSALKVFKSRFARKMQTSLLPVYGQVLSNAKSLDMHKCAALNCLCEVMEHGEDVARSNLNNIAAACLQFSCHDDAAVRRSACFGLAVCAERGGDGFAPFIPKALEVLHAVATHPSSREEGNGEATDNAVDAVGRICKFQIKTANAGEILPTWVSWLPIKDDVDCAKTCHAYLAELLELQHPAAVQQPLVLGKVLEAVRSQEDLADSEVRARLLATPLP</sequence>
<dbReference type="AlphaFoldDB" id="L1IJW0"/>
<keyword evidence="3" id="KW-0813">Transport</keyword>
<keyword evidence="7" id="KW-0539">Nucleus</keyword>
<dbReference type="GO" id="GO:0031267">
    <property type="term" value="F:small GTPase binding"/>
    <property type="evidence" value="ECO:0007669"/>
    <property type="project" value="InterPro"/>
</dbReference>
<reference evidence="11" key="3">
    <citation type="submission" date="2015-06" db="UniProtKB">
        <authorList>
            <consortium name="EnsemblProtists"/>
        </authorList>
    </citation>
    <scope>IDENTIFICATION</scope>
</reference>
<dbReference type="GO" id="GO:0006606">
    <property type="term" value="P:protein import into nucleus"/>
    <property type="evidence" value="ECO:0007669"/>
    <property type="project" value="InterPro"/>
</dbReference>
<evidence type="ECO:0000313" key="10">
    <source>
        <dbReference type="EMBL" id="EKX36526.1"/>
    </source>
</evidence>
<dbReference type="InterPro" id="IPR016024">
    <property type="entry name" value="ARM-type_fold"/>
</dbReference>
<dbReference type="STRING" id="905079.L1IJW0"/>
<dbReference type="RefSeq" id="XP_005823506.1">
    <property type="nucleotide sequence ID" value="XM_005823449.1"/>
</dbReference>
<reference evidence="12" key="2">
    <citation type="submission" date="2012-11" db="EMBL/GenBank/DDBJ databases">
        <authorList>
            <person name="Kuo A."/>
            <person name="Curtis B.A."/>
            <person name="Tanifuji G."/>
            <person name="Burki F."/>
            <person name="Gruber A."/>
            <person name="Irimia M."/>
            <person name="Maruyama S."/>
            <person name="Arias M.C."/>
            <person name="Ball S.G."/>
            <person name="Gile G.H."/>
            <person name="Hirakawa Y."/>
            <person name="Hopkins J.F."/>
            <person name="Rensing S.A."/>
            <person name="Schmutz J."/>
            <person name="Symeonidi A."/>
            <person name="Elias M."/>
            <person name="Eveleigh R.J."/>
            <person name="Herman E.K."/>
            <person name="Klute M.J."/>
            <person name="Nakayama T."/>
            <person name="Obornik M."/>
            <person name="Reyes-Prieto A."/>
            <person name="Armbrust E.V."/>
            <person name="Aves S.J."/>
            <person name="Beiko R.G."/>
            <person name="Coutinho P."/>
            <person name="Dacks J.B."/>
            <person name="Durnford D.G."/>
            <person name="Fast N.M."/>
            <person name="Green B.R."/>
            <person name="Grisdale C."/>
            <person name="Hempe F."/>
            <person name="Henrissat B."/>
            <person name="Hoppner M.P."/>
            <person name="Ishida K.-I."/>
            <person name="Kim E."/>
            <person name="Koreny L."/>
            <person name="Kroth P.G."/>
            <person name="Liu Y."/>
            <person name="Malik S.-B."/>
            <person name="Maier U.G."/>
            <person name="McRose D."/>
            <person name="Mock T."/>
            <person name="Neilson J.A."/>
            <person name="Onodera N.T."/>
            <person name="Poole A.M."/>
            <person name="Pritham E.J."/>
            <person name="Richards T.A."/>
            <person name="Rocap G."/>
            <person name="Roy S.W."/>
            <person name="Sarai C."/>
            <person name="Schaack S."/>
            <person name="Shirato S."/>
            <person name="Slamovits C.H."/>
            <person name="Spencer D.F."/>
            <person name="Suzuki S."/>
            <person name="Worden A.Z."/>
            <person name="Zauner S."/>
            <person name="Barry K."/>
            <person name="Bell C."/>
            <person name="Bharti A.K."/>
            <person name="Crow J.A."/>
            <person name="Grimwood J."/>
            <person name="Kramer R."/>
            <person name="Lindquist E."/>
            <person name="Lucas S."/>
            <person name="Salamov A."/>
            <person name="McFadden G.I."/>
            <person name="Lane C.E."/>
            <person name="Keeling P.J."/>
            <person name="Gray M.W."/>
            <person name="Grigoriev I.V."/>
            <person name="Archibald J.M."/>
        </authorList>
    </citation>
    <scope>NUCLEOTIDE SEQUENCE</scope>
    <source>
        <strain evidence="12">CCMP2712</strain>
    </source>
</reference>
<dbReference type="PANTHER" id="PTHR10527">
    <property type="entry name" value="IMPORTIN BETA"/>
    <property type="match status" value="1"/>
</dbReference>
<dbReference type="Pfam" id="PF25574">
    <property type="entry name" value="TPR_IMB1"/>
    <property type="match status" value="1"/>
</dbReference>
<dbReference type="Gene3D" id="1.25.10.10">
    <property type="entry name" value="Leucine-rich Repeat Variant"/>
    <property type="match status" value="1"/>
</dbReference>
<keyword evidence="12" id="KW-1185">Reference proteome</keyword>
<dbReference type="InterPro" id="IPR041653">
    <property type="entry name" value="Importin_rep_4"/>
</dbReference>
<evidence type="ECO:0000256" key="8">
    <source>
        <dbReference type="SAM" id="SignalP"/>
    </source>
</evidence>
<dbReference type="KEGG" id="gtt:GUITHDRAFT_117306"/>
<dbReference type="eggNOG" id="KOG2171">
    <property type="taxonomic scope" value="Eukaryota"/>
</dbReference>
<dbReference type="GO" id="GO:0005634">
    <property type="term" value="C:nucleus"/>
    <property type="evidence" value="ECO:0007669"/>
    <property type="project" value="UniProtKB-SubCell"/>
</dbReference>
<keyword evidence="6" id="KW-0653">Protein transport</keyword>
<dbReference type="PROSITE" id="PS50166">
    <property type="entry name" value="IMPORTIN_B_NT"/>
    <property type="match status" value="1"/>
</dbReference>
<dbReference type="PaxDb" id="55529-EKX36526"/>
<keyword evidence="4" id="KW-0963">Cytoplasm</keyword>
<gene>
    <name evidence="10" type="ORF">GUITHDRAFT_117306</name>
</gene>
<feature type="signal peptide" evidence="8">
    <location>
        <begin position="1"/>
        <end position="32"/>
    </location>
</feature>
<dbReference type="InterPro" id="IPR058584">
    <property type="entry name" value="IMB1_TNPO1-like_TPR"/>
</dbReference>
<accession>L1IJW0</accession>
<dbReference type="InterPro" id="IPR040122">
    <property type="entry name" value="Importin_beta"/>
</dbReference>
<evidence type="ECO:0000256" key="5">
    <source>
        <dbReference type="ARBA" id="ARBA00022737"/>
    </source>
</evidence>
<dbReference type="EnsemblProtists" id="EKX36526">
    <property type="protein sequence ID" value="EKX36526"/>
    <property type="gene ID" value="GUITHDRAFT_117306"/>
</dbReference>
<evidence type="ECO:0000256" key="4">
    <source>
        <dbReference type="ARBA" id="ARBA00022490"/>
    </source>
</evidence>
<feature type="chain" id="PRO_5008770153" description="Importin N-terminal domain-containing protein" evidence="8">
    <location>
        <begin position="33"/>
        <end position="1130"/>
    </location>
</feature>
<evidence type="ECO:0000256" key="6">
    <source>
        <dbReference type="ARBA" id="ARBA00022927"/>
    </source>
</evidence>
<dbReference type="OrthoDB" id="543373at2759"/>
<dbReference type="GO" id="GO:0005737">
    <property type="term" value="C:cytoplasm"/>
    <property type="evidence" value="ECO:0007669"/>
    <property type="project" value="UniProtKB-SubCell"/>
</dbReference>
<dbReference type="InterPro" id="IPR057672">
    <property type="entry name" value="TPR_IPO4/5"/>
</dbReference>
<dbReference type="InterPro" id="IPR011989">
    <property type="entry name" value="ARM-like"/>
</dbReference>
<dbReference type="SUPFAM" id="SSF48371">
    <property type="entry name" value="ARM repeat"/>
    <property type="match status" value="2"/>
</dbReference>
<proteinExistence type="predicted"/>